<sequence length="125" mass="13716">MVCKLPFQHRPIIGKAFGAGKAHLVIAYGNGDGVLHHRQFNAKLAQHGQQNAGILERAHPGIKHKAVLLKRADQPAYLGVFFAKKHLVPALCKVRSRRKPCGTRANHYGVIDHLSVHDAPPALFV</sequence>
<reference evidence="1" key="1">
    <citation type="submission" date="2019-08" db="EMBL/GenBank/DDBJ databases">
        <authorList>
            <person name="Kucharzyk K."/>
            <person name="Murdoch R.W."/>
            <person name="Higgins S."/>
            <person name="Loffler F."/>
        </authorList>
    </citation>
    <scope>NUCLEOTIDE SEQUENCE</scope>
</reference>
<proteinExistence type="predicted"/>
<comment type="caution">
    <text evidence="1">The sequence shown here is derived from an EMBL/GenBank/DDBJ whole genome shotgun (WGS) entry which is preliminary data.</text>
</comment>
<evidence type="ECO:0000313" key="1">
    <source>
        <dbReference type="EMBL" id="MPN37687.1"/>
    </source>
</evidence>
<dbReference type="AlphaFoldDB" id="A0A645HF73"/>
<gene>
    <name evidence="1" type="ORF">SDC9_185207</name>
</gene>
<name>A0A645HF73_9ZZZZ</name>
<dbReference type="EMBL" id="VSSQ01092468">
    <property type="protein sequence ID" value="MPN37687.1"/>
    <property type="molecule type" value="Genomic_DNA"/>
</dbReference>
<protein>
    <submittedName>
        <fullName evidence="1">Uncharacterized protein</fullName>
    </submittedName>
</protein>
<accession>A0A645HF73</accession>
<organism evidence="1">
    <name type="scientific">bioreactor metagenome</name>
    <dbReference type="NCBI Taxonomy" id="1076179"/>
    <lineage>
        <taxon>unclassified sequences</taxon>
        <taxon>metagenomes</taxon>
        <taxon>ecological metagenomes</taxon>
    </lineage>
</organism>